<evidence type="ECO:0000256" key="3">
    <source>
        <dbReference type="ARBA" id="ARBA00022801"/>
    </source>
</evidence>
<evidence type="ECO:0000256" key="2">
    <source>
        <dbReference type="ARBA" id="ARBA00022729"/>
    </source>
</evidence>
<comment type="caution">
    <text evidence="4">The sequence shown here is derived from an EMBL/GenBank/DDBJ whole genome shotgun (WGS) entry which is preliminary data.</text>
</comment>
<dbReference type="AlphaFoldDB" id="A0ABC8S0P0"/>
<organism evidence="4 5">
    <name type="scientific">Ilex paraguariensis</name>
    <name type="common">yerba mate</name>
    <dbReference type="NCBI Taxonomy" id="185542"/>
    <lineage>
        <taxon>Eukaryota</taxon>
        <taxon>Viridiplantae</taxon>
        <taxon>Streptophyta</taxon>
        <taxon>Embryophyta</taxon>
        <taxon>Tracheophyta</taxon>
        <taxon>Spermatophyta</taxon>
        <taxon>Magnoliopsida</taxon>
        <taxon>eudicotyledons</taxon>
        <taxon>Gunneridae</taxon>
        <taxon>Pentapetalae</taxon>
        <taxon>asterids</taxon>
        <taxon>campanulids</taxon>
        <taxon>Aquifoliales</taxon>
        <taxon>Aquifoliaceae</taxon>
        <taxon>Ilex</taxon>
    </lineage>
</organism>
<reference evidence="4 5" key="1">
    <citation type="submission" date="2024-02" db="EMBL/GenBank/DDBJ databases">
        <authorList>
            <person name="Vignale AGUSTIN F."/>
            <person name="Sosa J E."/>
            <person name="Modenutti C."/>
        </authorList>
    </citation>
    <scope>NUCLEOTIDE SEQUENCE [LARGE SCALE GENOMIC DNA]</scope>
</reference>
<keyword evidence="5" id="KW-1185">Reference proteome</keyword>
<keyword evidence="2" id="KW-0732">Signal</keyword>
<dbReference type="GO" id="GO:0006508">
    <property type="term" value="P:proteolysis"/>
    <property type="evidence" value="ECO:0007669"/>
    <property type="project" value="UniProtKB-KW"/>
</dbReference>
<accession>A0ABC8S0P0</accession>
<evidence type="ECO:0000313" key="5">
    <source>
        <dbReference type="Proteomes" id="UP001642360"/>
    </source>
</evidence>
<dbReference type="PANTHER" id="PTHR11010:SF120">
    <property type="entry name" value="LYSOSOMAL PRO-X CARBOXYPEPTIDASE"/>
    <property type="match status" value="1"/>
</dbReference>
<dbReference type="EMBL" id="CAUOFW020002047">
    <property type="protein sequence ID" value="CAK9150488.1"/>
    <property type="molecule type" value="Genomic_DNA"/>
</dbReference>
<evidence type="ECO:0000313" key="4">
    <source>
        <dbReference type="EMBL" id="CAK9150488.1"/>
    </source>
</evidence>
<dbReference type="GO" id="GO:0008233">
    <property type="term" value="F:peptidase activity"/>
    <property type="evidence" value="ECO:0007669"/>
    <property type="project" value="UniProtKB-KW"/>
</dbReference>
<proteinExistence type="predicted"/>
<gene>
    <name evidence="4" type="ORF">ILEXP_LOCUS18646</name>
</gene>
<dbReference type="PANTHER" id="PTHR11010">
    <property type="entry name" value="PROTEASE S28 PRO-X CARBOXYPEPTIDASE-RELATED"/>
    <property type="match status" value="1"/>
</dbReference>
<keyword evidence="1" id="KW-0645">Protease</keyword>
<protein>
    <submittedName>
        <fullName evidence="4">Uncharacterized protein</fullName>
    </submittedName>
</protein>
<sequence length="105" mass="11954">MVFQSSAKRFKTYALLNKSSDLKDHLISIYISAAQFDAPPQYQVTQVCKGIDGASSGTDILDRIFAGMIAIRGNRSCYHMSQDYDPRLSDWGWQVCQQHHLLKRL</sequence>
<name>A0ABC8S0P0_9AQUA</name>
<evidence type="ECO:0000256" key="1">
    <source>
        <dbReference type="ARBA" id="ARBA00022670"/>
    </source>
</evidence>
<dbReference type="Proteomes" id="UP001642360">
    <property type="component" value="Unassembled WGS sequence"/>
</dbReference>
<keyword evidence="3" id="KW-0378">Hydrolase</keyword>